<evidence type="ECO:0000313" key="2">
    <source>
        <dbReference type="EMBL" id="RHK33996.1"/>
    </source>
</evidence>
<dbReference type="InterPro" id="IPR001387">
    <property type="entry name" value="Cro/C1-type_HTH"/>
</dbReference>
<evidence type="ECO:0000313" key="3">
    <source>
        <dbReference type="Proteomes" id="UP000283497"/>
    </source>
</evidence>
<protein>
    <submittedName>
        <fullName evidence="2">XRE family transcriptional regulator</fullName>
    </submittedName>
</protein>
<dbReference type="EMBL" id="QRNJ01000083">
    <property type="protein sequence ID" value="RHK33996.1"/>
    <property type="molecule type" value="Genomic_DNA"/>
</dbReference>
<dbReference type="SMART" id="SM00530">
    <property type="entry name" value="HTH_XRE"/>
    <property type="match status" value="1"/>
</dbReference>
<name>A0A415G3L5_9FIRM</name>
<dbReference type="GO" id="GO:0003677">
    <property type="term" value="F:DNA binding"/>
    <property type="evidence" value="ECO:0007669"/>
    <property type="project" value="InterPro"/>
</dbReference>
<proteinExistence type="predicted"/>
<dbReference type="AlphaFoldDB" id="A0A415G3L5"/>
<comment type="caution">
    <text evidence="2">The sequence shown here is derived from an EMBL/GenBank/DDBJ whole genome shotgun (WGS) entry which is preliminary data.</text>
</comment>
<feature type="domain" description="HTH cro/C1-type" evidence="1">
    <location>
        <begin position="152"/>
        <end position="209"/>
    </location>
</feature>
<dbReference type="InterPro" id="IPR010982">
    <property type="entry name" value="Lambda_DNA-bd_dom_sf"/>
</dbReference>
<organism evidence="2 3">
    <name type="scientific">Anaerobutyricum hallii</name>
    <dbReference type="NCBI Taxonomy" id="39488"/>
    <lineage>
        <taxon>Bacteria</taxon>
        <taxon>Bacillati</taxon>
        <taxon>Bacillota</taxon>
        <taxon>Clostridia</taxon>
        <taxon>Lachnospirales</taxon>
        <taxon>Lachnospiraceae</taxon>
        <taxon>Anaerobutyricum</taxon>
    </lineage>
</organism>
<dbReference type="Gene3D" id="1.10.260.40">
    <property type="entry name" value="lambda repressor-like DNA-binding domains"/>
    <property type="match status" value="1"/>
</dbReference>
<dbReference type="RefSeq" id="WP_118315198.1">
    <property type="nucleotide sequence ID" value="NZ_DBFBQW010000019.1"/>
</dbReference>
<evidence type="ECO:0000259" key="1">
    <source>
        <dbReference type="PROSITE" id="PS50943"/>
    </source>
</evidence>
<gene>
    <name evidence="2" type="ORF">DW068_15055</name>
</gene>
<sequence>MIHAYSESYLYDAKQNLAECFDYAISNCRFNADIFSRLFVQSGYADKFERGNPAIVSGISGIELAQEIIMYAYTNYKFPKKIFSEERSEVYWAGWALAEYQWDTCRRFKDIFSRIPLSEIVTMYSVYHEMDIGHFIEDMNKRYMSITQEIHLKTIRENRGISQVELAALSGVKLRSIQMYEQKVNDIDKAQARTLYKLSRVLGCNIEDLLENPEL</sequence>
<dbReference type="SUPFAM" id="SSF47413">
    <property type="entry name" value="lambda repressor-like DNA-binding domains"/>
    <property type="match status" value="1"/>
</dbReference>
<dbReference type="CDD" id="cd00093">
    <property type="entry name" value="HTH_XRE"/>
    <property type="match status" value="1"/>
</dbReference>
<dbReference type="Pfam" id="PF01381">
    <property type="entry name" value="HTH_3"/>
    <property type="match status" value="1"/>
</dbReference>
<accession>A0A415G3L5</accession>
<reference evidence="2 3" key="1">
    <citation type="submission" date="2018-08" db="EMBL/GenBank/DDBJ databases">
        <title>A genome reference for cultivated species of the human gut microbiota.</title>
        <authorList>
            <person name="Zou Y."/>
            <person name="Xue W."/>
            <person name="Luo G."/>
        </authorList>
    </citation>
    <scope>NUCLEOTIDE SEQUENCE [LARGE SCALE GENOMIC DNA]</scope>
    <source>
        <strain evidence="2 3">AF45-14BH</strain>
    </source>
</reference>
<dbReference type="Proteomes" id="UP000283497">
    <property type="component" value="Unassembled WGS sequence"/>
</dbReference>
<dbReference type="PROSITE" id="PS50943">
    <property type="entry name" value="HTH_CROC1"/>
    <property type="match status" value="1"/>
</dbReference>